<evidence type="ECO:0000313" key="2">
    <source>
        <dbReference type="Proteomes" id="UP001204000"/>
    </source>
</evidence>
<keyword evidence="2" id="KW-1185">Reference proteome</keyword>
<comment type="caution">
    <text evidence="1">The sequence shown here is derived from an EMBL/GenBank/DDBJ whole genome shotgun (WGS) entry which is preliminary data.</text>
</comment>
<dbReference type="RefSeq" id="WP_253579215.1">
    <property type="nucleotide sequence ID" value="NZ_JAMFTQ010000017.1"/>
</dbReference>
<proteinExistence type="predicted"/>
<protein>
    <recommendedName>
        <fullName evidence="3">CopG family transcriptional regulator</fullName>
    </recommendedName>
</protein>
<dbReference type="EMBL" id="JAMFTQ010000017">
    <property type="protein sequence ID" value="MCP1388526.1"/>
    <property type="molecule type" value="Genomic_DNA"/>
</dbReference>
<sequence>MTPEEIAIAEDFESGWSEERLDHAEVSWGPGLLQVLSPDLANKIRERAEQDGTSDLEVIRLALTQYLAEGDVA</sequence>
<reference evidence="1" key="1">
    <citation type="submission" date="2022-05" db="EMBL/GenBank/DDBJ databases">
        <title>Corynebacterium sp. TA-R-1 sp. nov., isolated from human feces.</title>
        <authorList>
            <person name="Shamsuzzaman M."/>
            <person name="Dahal R.H."/>
        </authorList>
    </citation>
    <scope>NUCLEOTIDE SEQUENCE</scope>
    <source>
        <strain evidence="1">TA-R-1</strain>
    </source>
</reference>
<gene>
    <name evidence="1" type="ORF">M5J20_10100</name>
</gene>
<evidence type="ECO:0008006" key="3">
    <source>
        <dbReference type="Google" id="ProtNLM"/>
    </source>
</evidence>
<name>A0ABT1G3G5_9CORY</name>
<accession>A0ABT1G3G5</accession>
<dbReference type="Proteomes" id="UP001204000">
    <property type="component" value="Unassembled WGS sequence"/>
</dbReference>
<evidence type="ECO:0000313" key="1">
    <source>
        <dbReference type="EMBL" id="MCP1388526.1"/>
    </source>
</evidence>
<organism evidence="1 2">
    <name type="scientific">Corynebacterium stercoris</name>
    <dbReference type="NCBI Taxonomy" id="2943490"/>
    <lineage>
        <taxon>Bacteria</taxon>
        <taxon>Bacillati</taxon>
        <taxon>Actinomycetota</taxon>
        <taxon>Actinomycetes</taxon>
        <taxon>Mycobacteriales</taxon>
        <taxon>Corynebacteriaceae</taxon>
        <taxon>Corynebacterium</taxon>
    </lineage>
</organism>